<dbReference type="InterPro" id="IPR000873">
    <property type="entry name" value="AMP-dep_synth/lig_dom"/>
</dbReference>
<dbReference type="GO" id="GO:0031177">
    <property type="term" value="F:phosphopantetheine binding"/>
    <property type="evidence" value="ECO:0007669"/>
    <property type="project" value="TreeGrafter"/>
</dbReference>
<dbReference type="Proteomes" id="UP000095705">
    <property type="component" value="Unassembled WGS sequence"/>
</dbReference>
<name>A0A1E5PLM7_9ACTN</name>
<dbReference type="EMBL" id="MEHK01000001">
    <property type="protein sequence ID" value="OEJ30272.1"/>
    <property type="molecule type" value="Genomic_DNA"/>
</dbReference>
<dbReference type="GO" id="GO:0005829">
    <property type="term" value="C:cytosol"/>
    <property type="evidence" value="ECO:0007669"/>
    <property type="project" value="TreeGrafter"/>
</dbReference>
<dbReference type="STRING" id="36818.BGK67_01890"/>
<dbReference type="AlphaFoldDB" id="A0A1E5PLM7"/>
<dbReference type="PANTHER" id="PTHR45527">
    <property type="entry name" value="NONRIBOSOMAL PEPTIDE SYNTHETASE"/>
    <property type="match status" value="1"/>
</dbReference>
<evidence type="ECO:0000313" key="2">
    <source>
        <dbReference type="EMBL" id="OEJ30272.1"/>
    </source>
</evidence>
<sequence>MIEHAQFANFCDAVDARVGGGTGDTWLAVTSPSFDISTVELLWTLTRGYRVVIADGSVADWADNRKYAPTHLQCTPSLAGCSWPTVTAGLCSPAWTT</sequence>
<dbReference type="InterPro" id="IPR042099">
    <property type="entry name" value="ANL_N_sf"/>
</dbReference>
<proteinExistence type="predicted"/>
<dbReference type="GO" id="GO:0043041">
    <property type="term" value="P:amino acid activation for nonribosomal peptide biosynthetic process"/>
    <property type="evidence" value="ECO:0007669"/>
    <property type="project" value="TreeGrafter"/>
</dbReference>
<organism evidence="2 3">
    <name type="scientific">Streptomyces subrutilus</name>
    <dbReference type="NCBI Taxonomy" id="36818"/>
    <lineage>
        <taxon>Bacteria</taxon>
        <taxon>Bacillati</taxon>
        <taxon>Actinomycetota</taxon>
        <taxon>Actinomycetes</taxon>
        <taxon>Kitasatosporales</taxon>
        <taxon>Streptomycetaceae</taxon>
        <taxon>Streptomyces</taxon>
    </lineage>
</organism>
<evidence type="ECO:0000259" key="1">
    <source>
        <dbReference type="Pfam" id="PF00501"/>
    </source>
</evidence>
<gene>
    <name evidence="2" type="ORF">BGK67_01890</name>
</gene>
<comment type="caution">
    <text evidence="2">The sequence shown here is derived from an EMBL/GenBank/DDBJ whole genome shotgun (WGS) entry which is preliminary data.</text>
</comment>
<protein>
    <recommendedName>
        <fullName evidence="1">AMP-dependent synthetase/ligase domain-containing protein</fullName>
    </recommendedName>
</protein>
<reference evidence="2 3" key="1">
    <citation type="submission" date="2016-08" db="EMBL/GenBank/DDBJ databases">
        <title>The complete genome of Streptomyces subrutilus 10-1-1.</title>
        <authorList>
            <person name="Chen X."/>
        </authorList>
    </citation>
    <scope>NUCLEOTIDE SEQUENCE [LARGE SCALE GENOMIC DNA]</scope>
    <source>
        <strain evidence="2 3">10-1-1</strain>
    </source>
</reference>
<dbReference type="SUPFAM" id="SSF56801">
    <property type="entry name" value="Acetyl-CoA synthetase-like"/>
    <property type="match status" value="1"/>
</dbReference>
<feature type="domain" description="AMP-dependent synthetase/ligase" evidence="1">
    <location>
        <begin position="1"/>
        <end position="78"/>
    </location>
</feature>
<dbReference type="PANTHER" id="PTHR45527:SF1">
    <property type="entry name" value="FATTY ACID SYNTHASE"/>
    <property type="match status" value="1"/>
</dbReference>
<dbReference type="Gene3D" id="3.40.50.12780">
    <property type="entry name" value="N-terminal domain of ligase-like"/>
    <property type="match status" value="1"/>
</dbReference>
<evidence type="ECO:0000313" key="3">
    <source>
        <dbReference type="Proteomes" id="UP000095705"/>
    </source>
</evidence>
<accession>A0A1E5PLM7</accession>
<dbReference type="Pfam" id="PF00501">
    <property type="entry name" value="AMP-binding"/>
    <property type="match status" value="1"/>
</dbReference>
<dbReference type="GO" id="GO:0044550">
    <property type="term" value="P:secondary metabolite biosynthetic process"/>
    <property type="evidence" value="ECO:0007669"/>
    <property type="project" value="TreeGrafter"/>
</dbReference>
<keyword evidence="3" id="KW-1185">Reference proteome</keyword>